<gene>
    <name evidence="1" type="ORF">BDR25DRAFT_382409</name>
</gene>
<evidence type="ECO:0000313" key="1">
    <source>
        <dbReference type="EMBL" id="KAF2475432.1"/>
    </source>
</evidence>
<reference evidence="1" key="1">
    <citation type="journal article" date="2020" name="Stud. Mycol.">
        <title>101 Dothideomycetes genomes: a test case for predicting lifestyles and emergence of pathogens.</title>
        <authorList>
            <person name="Haridas S."/>
            <person name="Albert R."/>
            <person name="Binder M."/>
            <person name="Bloem J."/>
            <person name="Labutti K."/>
            <person name="Salamov A."/>
            <person name="Andreopoulos B."/>
            <person name="Baker S."/>
            <person name="Barry K."/>
            <person name="Bills G."/>
            <person name="Bluhm B."/>
            <person name="Cannon C."/>
            <person name="Castanera R."/>
            <person name="Culley D."/>
            <person name="Daum C."/>
            <person name="Ezra D."/>
            <person name="Gonzalez J."/>
            <person name="Henrissat B."/>
            <person name="Kuo A."/>
            <person name="Liang C."/>
            <person name="Lipzen A."/>
            <person name="Lutzoni F."/>
            <person name="Magnuson J."/>
            <person name="Mondo S."/>
            <person name="Nolan M."/>
            <person name="Ohm R."/>
            <person name="Pangilinan J."/>
            <person name="Park H.-J."/>
            <person name="Ramirez L."/>
            <person name="Alfaro M."/>
            <person name="Sun H."/>
            <person name="Tritt A."/>
            <person name="Yoshinaga Y."/>
            <person name="Zwiers L.-H."/>
            <person name="Turgeon B."/>
            <person name="Goodwin S."/>
            <person name="Spatafora J."/>
            <person name="Crous P."/>
            <person name="Grigoriev I."/>
        </authorList>
    </citation>
    <scope>NUCLEOTIDE SEQUENCE</scope>
    <source>
        <strain evidence="1">ATCC 200398</strain>
    </source>
</reference>
<sequence>MSKLAMSRWRKVGIMLMLLGSGFATVVSMLHLKWLIQFAKTENVTWDYTPVGYWSTFEVHVSIIIACLPALRSHTASFRLPSIPHLTMKARLPVMDTILKAEVPFHVFQSLRKVEAISQQGRVKQG</sequence>
<dbReference type="EMBL" id="MU003496">
    <property type="protein sequence ID" value="KAF2475432.1"/>
    <property type="molecule type" value="Genomic_DNA"/>
</dbReference>
<name>A0ACB6RAS4_9PLEO</name>
<keyword evidence="2" id="KW-1185">Reference proteome</keyword>
<evidence type="ECO:0000313" key="2">
    <source>
        <dbReference type="Proteomes" id="UP000799755"/>
    </source>
</evidence>
<protein>
    <submittedName>
        <fullName evidence="1">Uncharacterized protein</fullName>
    </submittedName>
</protein>
<dbReference type="Proteomes" id="UP000799755">
    <property type="component" value="Unassembled WGS sequence"/>
</dbReference>
<accession>A0ACB6RAS4</accession>
<proteinExistence type="predicted"/>
<comment type="caution">
    <text evidence="1">The sequence shown here is derived from an EMBL/GenBank/DDBJ whole genome shotgun (WGS) entry which is preliminary data.</text>
</comment>
<organism evidence="1 2">
    <name type="scientific">Lindgomyces ingoldianus</name>
    <dbReference type="NCBI Taxonomy" id="673940"/>
    <lineage>
        <taxon>Eukaryota</taxon>
        <taxon>Fungi</taxon>
        <taxon>Dikarya</taxon>
        <taxon>Ascomycota</taxon>
        <taxon>Pezizomycotina</taxon>
        <taxon>Dothideomycetes</taxon>
        <taxon>Pleosporomycetidae</taxon>
        <taxon>Pleosporales</taxon>
        <taxon>Lindgomycetaceae</taxon>
        <taxon>Lindgomyces</taxon>
    </lineage>
</organism>